<evidence type="ECO:0000313" key="1">
    <source>
        <dbReference type="EMBL" id="PLR80896.1"/>
    </source>
</evidence>
<evidence type="ECO:0000313" key="3">
    <source>
        <dbReference type="Proteomes" id="UP000234951"/>
    </source>
</evidence>
<dbReference type="OrthoDB" id="2971629at2"/>
<dbReference type="EMBL" id="PGVD01000067">
    <property type="protein sequence ID" value="PLR91184.1"/>
    <property type="molecule type" value="Genomic_DNA"/>
</dbReference>
<protein>
    <recommendedName>
        <fullName evidence="5">Fur-regulated basic protein FbpA</fullName>
    </recommendedName>
</protein>
<dbReference type="RefSeq" id="WP_101578510.1">
    <property type="nucleotide sequence ID" value="NZ_PGVA01000043.1"/>
</dbReference>
<evidence type="ECO:0000313" key="4">
    <source>
        <dbReference type="Proteomes" id="UP000235114"/>
    </source>
</evidence>
<reference evidence="2 4" key="2">
    <citation type="submission" date="2017-12" db="EMBL/GenBank/DDBJ databases">
        <title>Comparative Functional Genomics of Dry Heat Resistant strains isolated from the Viking Spacecraft.</title>
        <authorList>
            <person name="Seuylemezian A."/>
            <person name="Cooper K."/>
            <person name="Vaishampayan P."/>
        </authorList>
    </citation>
    <scope>NUCLEOTIDE SEQUENCE [LARGE SCALE GENOMIC DNA]</scope>
    <source>
        <strain evidence="2 4">ATCC 29669</strain>
    </source>
</reference>
<dbReference type="Proteomes" id="UP000234951">
    <property type="component" value="Unassembled WGS sequence"/>
</dbReference>
<sequence length="69" mass="8377">MPFLREAVEKKRREFISILMNAGVLRNSDKEYQKWTFTELKTECKRLQINNKKMTNRGSIINKEEDDRR</sequence>
<dbReference type="AlphaFoldDB" id="A0A2N5GIP8"/>
<dbReference type="EMBL" id="PGVA01000043">
    <property type="protein sequence ID" value="PLR80896.1"/>
    <property type="molecule type" value="Genomic_DNA"/>
</dbReference>
<evidence type="ECO:0000313" key="2">
    <source>
        <dbReference type="EMBL" id="PLR91184.1"/>
    </source>
</evidence>
<comment type="caution">
    <text evidence="1">The sequence shown here is derived from an EMBL/GenBank/DDBJ whole genome shotgun (WGS) entry which is preliminary data.</text>
</comment>
<name>A0A2N5GIP8_9BACI</name>
<proteinExistence type="predicted"/>
<accession>A0A2N5GIP8</accession>
<reference evidence="1 3" key="1">
    <citation type="submission" date="2017-11" db="EMBL/GenBank/DDBJ databases">
        <title>Comparitive Functional Genomics of Dry Heat Resistant strains isolated from the Viking Spacecraft.</title>
        <authorList>
            <person name="Seuylemezian A."/>
            <person name="Cooper K."/>
            <person name="Vaishampayan P."/>
        </authorList>
    </citation>
    <scope>NUCLEOTIDE SEQUENCE [LARGE SCALE GENOMIC DNA]</scope>
    <source>
        <strain evidence="1 3">M4.6</strain>
    </source>
</reference>
<organism evidence="1 3">
    <name type="scientific">Bacillus canaveralius</name>
    <dbReference type="NCBI Taxonomy" id="1403243"/>
    <lineage>
        <taxon>Bacteria</taxon>
        <taxon>Bacillati</taxon>
        <taxon>Bacillota</taxon>
        <taxon>Bacilli</taxon>
        <taxon>Bacillales</taxon>
        <taxon>Bacillaceae</taxon>
        <taxon>Bacillus</taxon>
    </lineage>
</organism>
<keyword evidence="4" id="KW-1185">Reference proteome</keyword>
<dbReference type="Proteomes" id="UP000235114">
    <property type="component" value="Unassembled WGS sequence"/>
</dbReference>
<evidence type="ECO:0008006" key="5">
    <source>
        <dbReference type="Google" id="ProtNLM"/>
    </source>
</evidence>
<gene>
    <name evidence="1" type="ORF">CU635_16650</name>
    <name evidence="2" type="ORF">CVD25_19535</name>
</gene>